<feature type="region of interest" description="Disordered" evidence="1">
    <location>
        <begin position="112"/>
        <end position="152"/>
    </location>
</feature>
<feature type="region of interest" description="Disordered" evidence="1">
    <location>
        <begin position="37"/>
        <end position="88"/>
    </location>
</feature>
<feature type="compositionally biased region" description="Pro residues" evidence="1">
    <location>
        <begin position="137"/>
        <end position="152"/>
    </location>
</feature>
<accession>A0ABX1IAS8</accession>
<feature type="compositionally biased region" description="Polar residues" evidence="1">
    <location>
        <begin position="37"/>
        <end position="49"/>
    </location>
</feature>
<feature type="chain" id="PRO_5045303115" evidence="2">
    <location>
        <begin position="22"/>
        <end position="152"/>
    </location>
</feature>
<feature type="signal peptide" evidence="2">
    <location>
        <begin position="1"/>
        <end position="21"/>
    </location>
</feature>
<evidence type="ECO:0000313" key="4">
    <source>
        <dbReference type="Proteomes" id="UP000740754"/>
    </source>
</evidence>
<proteinExistence type="predicted"/>
<organism evidence="3 4">
    <name type="scientific">Marichromatium bheemlicum</name>
    <dbReference type="NCBI Taxonomy" id="365339"/>
    <lineage>
        <taxon>Bacteria</taxon>
        <taxon>Pseudomonadati</taxon>
        <taxon>Pseudomonadota</taxon>
        <taxon>Gammaproteobacteria</taxon>
        <taxon>Chromatiales</taxon>
        <taxon>Chromatiaceae</taxon>
        <taxon>Marichromatium</taxon>
    </lineage>
</organism>
<feature type="compositionally biased region" description="Basic and acidic residues" evidence="1">
    <location>
        <begin position="52"/>
        <end position="77"/>
    </location>
</feature>
<evidence type="ECO:0000256" key="2">
    <source>
        <dbReference type="SAM" id="SignalP"/>
    </source>
</evidence>
<dbReference type="RefSeq" id="WP_168671013.1">
    <property type="nucleotide sequence ID" value="NZ_JAAXKX010000034.1"/>
</dbReference>
<dbReference type="EMBL" id="JAAXKX010000034">
    <property type="protein sequence ID" value="NKN34642.1"/>
    <property type="molecule type" value="Genomic_DNA"/>
</dbReference>
<sequence length="152" mass="17165">MRQLGGLALMGVALAVSPVLAEPAWPEPSRAVVSPYQQGFEQAPESSLTPPRWERPMGTDIGRETDYRFRPWDRAADPADSASGYRFRQPTVRAETPWVMSDEGMRYRFRPLSERERGRLGDRHDGRWRPSRVPNDAGPPAPLGWPMPGPDR</sequence>
<reference evidence="3 4" key="1">
    <citation type="submission" date="2020-04" db="EMBL/GenBank/DDBJ databases">
        <title>Draft Whole-Genome sequence of Marichromatium bheemlicum DSM 18632, type strain.</title>
        <authorList>
            <person name="Kyndt J.A."/>
            <person name="Meyer T.E."/>
        </authorList>
    </citation>
    <scope>NUCLEOTIDE SEQUENCE [LARGE SCALE GENOMIC DNA]</scope>
    <source>
        <strain evidence="3 4">DSM 18632</strain>
    </source>
</reference>
<comment type="caution">
    <text evidence="3">The sequence shown here is derived from an EMBL/GenBank/DDBJ whole genome shotgun (WGS) entry which is preliminary data.</text>
</comment>
<evidence type="ECO:0000313" key="3">
    <source>
        <dbReference type="EMBL" id="NKN34642.1"/>
    </source>
</evidence>
<name>A0ABX1IAS8_9GAMM</name>
<protein>
    <submittedName>
        <fullName evidence="3">Uncharacterized protein</fullName>
    </submittedName>
</protein>
<dbReference type="Proteomes" id="UP000740754">
    <property type="component" value="Unassembled WGS sequence"/>
</dbReference>
<gene>
    <name evidence="3" type="ORF">HF203_15585</name>
</gene>
<feature type="compositionally biased region" description="Basic and acidic residues" evidence="1">
    <location>
        <begin position="112"/>
        <end position="128"/>
    </location>
</feature>
<keyword evidence="2" id="KW-0732">Signal</keyword>
<keyword evidence="4" id="KW-1185">Reference proteome</keyword>
<evidence type="ECO:0000256" key="1">
    <source>
        <dbReference type="SAM" id="MobiDB-lite"/>
    </source>
</evidence>